<feature type="region of interest" description="Disordered" evidence="1">
    <location>
        <begin position="185"/>
        <end position="208"/>
    </location>
</feature>
<dbReference type="EMBL" id="MU860418">
    <property type="protein sequence ID" value="KAK4234088.1"/>
    <property type="molecule type" value="Genomic_DNA"/>
</dbReference>
<accession>A0AAN7C2D0</accession>
<comment type="caution">
    <text evidence="2">The sequence shown here is derived from an EMBL/GenBank/DDBJ whole genome shotgun (WGS) entry which is preliminary data.</text>
</comment>
<organism evidence="2 3">
    <name type="scientific">Achaetomium macrosporum</name>
    <dbReference type="NCBI Taxonomy" id="79813"/>
    <lineage>
        <taxon>Eukaryota</taxon>
        <taxon>Fungi</taxon>
        <taxon>Dikarya</taxon>
        <taxon>Ascomycota</taxon>
        <taxon>Pezizomycotina</taxon>
        <taxon>Sordariomycetes</taxon>
        <taxon>Sordariomycetidae</taxon>
        <taxon>Sordariales</taxon>
        <taxon>Chaetomiaceae</taxon>
        <taxon>Achaetomium</taxon>
    </lineage>
</organism>
<protein>
    <submittedName>
        <fullName evidence="2">Uncharacterized protein</fullName>
    </submittedName>
</protein>
<reference evidence="2" key="1">
    <citation type="journal article" date="2023" name="Mol. Phylogenet. Evol.">
        <title>Genome-scale phylogeny and comparative genomics of the fungal order Sordariales.</title>
        <authorList>
            <person name="Hensen N."/>
            <person name="Bonometti L."/>
            <person name="Westerberg I."/>
            <person name="Brannstrom I.O."/>
            <person name="Guillou S."/>
            <person name="Cros-Aarteil S."/>
            <person name="Calhoun S."/>
            <person name="Haridas S."/>
            <person name="Kuo A."/>
            <person name="Mondo S."/>
            <person name="Pangilinan J."/>
            <person name="Riley R."/>
            <person name="LaButti K."/>
            <person name="Andreopoulos B."/>
            <person name="Lipzen A."/>
            <person name="Chen C."/>
            <person name="Yan M."/>
            <person name="Daum C."/>
            <person name="Ng V."/>
            <person name="Clum A."/>
            <person name="Steindorff A."/>
            <person name="Ohm R.A."/>
            <person name="Martin F."/>
            <person name="Silar P."/>
            <person name="Natvig D.O."/>
            <person name="Lalanne C."/>
            <person name="Gautier V."/>
            <person name="Ament-Velasquez S.L."/>
            <person name="Kruys A."/>
            <person name="Hutchinson M.I."/>
            <person name="Powell A.J."/>
            <person name="Barry K."/>
            <person name="Miller A.N."/>
            <person name="Grigoriev I.V."/>
            <person name="Debuchy R."/>
            <person name="Gladieux P."/>
            <person name="Hiltunen Thoren M."/>
            <person name="Johannesson H."/>
        </authorList>
    </citation>
    <scope>NUCLEOTIDE SEQUENCE</scope>
    <source>
        <strain evidence="2">CBS 532.94</strain>
    </source>
</reference>
<sequence>MAETETEPNPSIPEQLFHTVLTVIDYHADTSGSTQDVYVLGTHTTLRAAKAFALSALQQLGYQRDDFATYATRADLPPDQNQEWPHGDGVMVYAKAPKGQEFLVSLDTKPNTESLPASSAGDDTLLLPERCDHLHYVLQTKTDYNQDKSGAFQETEIQGCYVSRAAALAAAKRVLVSEENGISREDYAQYDERDGEEGEEEEEEAGWPFGEDVYVHAVAQTGENYTVAVKTPPGARRKLGKCRGEGV</sequence>
<gene>
    <name evidence="2" type="ORF">C8A03DRAFT_38147</name>
</gene>
<dbReference type="AlphaFoldDB" id="A0AAN7C2D0"/>
<dbReference type="Proteomes" id="UP001303760">
    <property type="component" value="Unassembled WGS sequence"/>
</dbReference>
<evidence type="ECO:0000256" key="1">
    <source>
        <dbReference type="SAM" id="MobiDB-lite"/>
    </source>
</evidence>
<keyword evidence="3" id="KW-1185">Reference proteome</keyword>
<evidence type="ECO:0000313" key="2">
    <source>
        <dbReference type="EMBL" id="KAK4234088.1"/>
    </source>
</evidence>
<evidence type="ECO:0000313" key="3">
    <source>
        <dbReference type="Proteomes" id="UP001303760"/>
    </source>
</evidence>
<proteinExistence type="predicted"/>
<name>A0AAN7C2D0_9PEZI</name>
<reference evidence="2" key="2">
    <citation type="submission" date="2023-05" db="EMBL/GenBank/DDBJ databases">
        <authorList>
            <consortium name="Lawrence Berkeley National Laboratory"/>
            <person name="Steindorff A."/>
            <person name="Hensen N."/>
            <person name="Bonometti L."/>
            <person name="Westerberg I."/>
            <person name="Brannstrom I.O."/>
            <person name="Guillou S."/>
            <person name="Cros-Aarteil S."/>
            <person name="Calhoun S."/>
            <person name="Haridas S."/>
            <person name="Kuo A."/>
            <person name="Mondo S."/>
            <person name="Pangilinan J."/>
            <person name="Riley R."/>
            <person name="Labutti K."/>
            <person name="Andreopoulos B."/>
            <person name="Lipzen A."/>
            <person name="Chen C."/>
            <person name="Yanf M."/>
            <person name="Daum C."/>
            <person name="Ng V."/>
            <person name="Clum A."/>
            <person name="Ohm R."/>
            <person name="Martin F."/>
            <person name="Silar P."/>
            <person name="Natvig D."/>
            <person name="Lalanne C."/>
            <person name="Gautier V."/>
            <person name="Ament-Velasquez S.L."/>
            <person name="Kruys A."/>
            <person name="Hutchinson M.I."/>
            <person name="Powell A.J."/>
            <person name="Barry K."/>
            <person name="Miller A.N."/>
            <person name="Grigoriev I.V."/>
            <person name="Debuchy R."/>
            <person name="Gladieux P."/>
            <person name="Thoren M.H."/>
            <person name="Johannesson H."/>
        </authorList>
    </citation>
    <scope>NUCLEOTIDE SEQUENCE</scope>
    <source>
        <strain evidence="2">CBS 532.94</strain>
    </source>
</reference>
<feature type="compositionally biased region" description="Acidic residues" evidence="1">
    <location>
        <begin position="193"/>
        <end position="205"/>
    </location>
</feature>